<evidence type="ECO:0000313" key="10">
    <source>
        <dbReference type="Proteomes" id="UP000005952"/>
    </source>
</evidence>
<evidence type="ECO:0000256" key="5">
    <source>
        <dbReference type="ARBA" id="ARBA00022692"/>
    </source>
</evidence>
<evidence type="ECO:0000256" key="7">
    <source>
        <dbReference type="ARBA" id="ARBA00023136"/>
    </source>
</evidence>
<sequence length="357" mass="38693">MQIERHALFWIVTAVVFAYLAQLLAPVLLPFVIGLVLAYFFNPVVDLLRGVGLPRWMSSILLLGLVAFLIVLALLFLVPILVQQAADLVEAAPRQIDRIKLMVEASARDYLGPRYPQAENTVRSALDAFASSMPSLLAGVAQSIWNQGAAAFNFVSFVLITPIVFFYTLKDWPKIIAKVDSWLPRDNADQLRALAVEINQRISAFIRGQGAVCLILALFYAVALSLAGLEYGLLVGLFTGFAAFIPVVGWTLGTFTAVGLAVLQFWPDTLPILIVLAVMLVGQALESAVLSPNIIGAEVGLHPVWLIFALLTFSYLFGFLGLLVAVPVSAAIGVLVRFALKTYLASSVYKGRDSAEA</sequence>
<evidence type="ECO:0000256" key="3">
    <source>
        <dbReference type="ARBA" id="ARBA00022448"/>
    </source>
</evidence>
<dbReference type="GO" id="GO:0055085">
    <property type="term" value="P:transmembrane transport"/>
    <property type="evidence" value="ECO:0007669"/>
    <property type="project" value="TreeGrafter"/>
</dbReference>
<feature type="transmembrane region" description="Helical" evidence="8">
    <location>
        <begin position="210"/>
        <end position="229"/>
    </location>
</feature>
<keyword evidence="6 8" id="KW-1133">Transmembrane helix</keyword>
<dbReference type="KEGG" id="hdt:HYPDE_37768"/>
<dbReference type="PANTHER" id="PTHR21716:SF53">
    <property type="entry name" value="PERMEASE PERM-RELATED"/>
    <property type="match status" value="1"/>
</dbReference>
<evidence type="ECO:0000256" key="8">
    <source>
        <dbReference type="SAM" id="Phobius"/>
    </source>
</evidence>
<proteinExistence type="inferred from homology"/>
<evidence type="ECO:0000313" key="9">
    <source>
        <dbReference type="EMBL" id="AGK59225.1"/>
    </source>
</evidence>
<feature type="transmembrane region" description="Helical" evidence="8">
    <location>
        <begin position="150"/>
        <end position="169"/>
    </location>
</feature>
<protein>
    <recommendedName>
        <fullName evidence="11">Permease</fullName>
    </recommendedName>
</protein>
<feature type="transmembrane region" description="Helical" evidence="8">
    <location>
        <begin position="307"/>
        <end position="340"/>
    </location>
</feature>
<dbReference type="STRING" id="670307.HYPDE_37768"/>
<dbReference type="GO" id="GO:0005886">
    <property type="term" value="C:plasma membrane"/>
    <property type="evidence" value="ECO:0007669"/>
    <property type="project" value="UniProtKB-SubCell"/>
</dbReference>
<keyword evidence="4" id="KW-1003">Cell membrane</keyword>
<evidence type="ECO:0000256" key="1">
    <source>
        <dbReference type="ARBA" id="ARBA00004651"/>
    </source>
</evidence>
<reference evidence="9 10" key="1">
    <citation type="journal article" date="2013" name="Genome Announc.">
        <title>Genome sequences for three denitrifying bacterial strains isolated from a uranium- and nitrate-contaminated subsurface environment.</title>
        <authorList>
            <person name="Venkatramanan R."/>
            <person name="Prakash O."/>
            <person name="Woyke T."/>
            <person name="Chain P."/>
            <person name="Goodwin L.A."/>
            <person name="Watson D."/>
            <person name="Brooks S."/>
            <person name="Kostka J.E."/>
            <person name="Green S.J."/>
        </authorList>
    </citation>
    <scope>NUCLEOTIDE SEQUENCE [LARGE SCALE GENOMIC DNA]</scope>
    <source>
        <strain evidence="9 10">1NES1</strain>
    </source>
</reference>
<comment type="subcellular location">
    <subcellularLocation>
        <location evidence="1">Cell membrane</location>
        <topology evidence="1">Multi-pass membrane protein</topology>
    </subcellularLocation>
</comment>
<dbReference type="Pfam" id="PF01594">
    <property type="entry name" value="AI-2E_transport"/>
    <property type="match status" value="1"/>
</dbReference>
<name>N0BGF9_9HYPH</name>
<dbReference type="EMBL" id="CP005587">
    <property type="protein sequence ID" value="AGK59225.1"/>
    <property type="molecule type" value="Genomic_DNA"/>
</dbReference>
<dbReference type="OrthoDB" id="5792512at2"/>
<keyword evidence="7 8" id="KW-0472">Membrane</keyword>
<feature type="transmembrane region" description="Helical" evidence="8">
    <location>
        <begin position="60"/>
        <end position="82"/>
    </location>
</feature>
<dbReference type="InterPro" id="IPR002549">
    <property type="entry name" value="AI-2E-like"/>
</dbReference>
<organism evidence="9 10">
    <name type="scientific">Hyphomicrobium denitrificans 1NES1</name>
    <dbReference type="NCBI Taxonomy" id="670307"/>
    <lineage>
        <taxon>Bacteria</taxon>
        <taxon>Pseudomonadati</taxon>
        <taxon>Pseudomonadota</taxon>
        <taxon>Alphaproteobacteria</taxon>
        <taxon>Hyphomicrobiales</taxon>
        <taxon>Hyphomicrobiaceae</taxon>
        <taxon>Hyphomicrobium</taxon>
    </lineage>
</organism>
<feature type="transmembrane region" description="Helical" evidence="8">
    <location>
        <begin position="270"/>
        <end position="295"/>
    </location>
</feature>
<dbReference type="PANTHER" id="PTHR21716">
    <property type="entry name" value="TRANSMEMBRANE PROTEIN"/>
    <property type="match status" value="1"/>
</dbReference>
<dbReference type="RefSeq" id="WP_015599241.1">
    <property type="nucleotide sequence ID" value="NC_021172.1"/>
</dbReference>
<evidence type="ECO:0000256" key="6">
    <source>
        <dbReference type="ARBA" id="ARBA00022989"/>
    </source>
</evidence>
<dbReference type="HOGENOM" id="CLU_031275_8_0_5"/>
<dbReference type="AlphaFoldDB" id="N0BGF9"/>
<dbReference type="Proteomes" id="UP000005952">
    <property type="component" value="Chromosome"/>
</dbReference>
<feature type="transmembrane region" description="Helical" evidence="8">
    <location>
        <begin position="7"/>
        <end position="25"/>
    </location>
</feature>
<keyword evidence="5 8" id="KW-0812">Transmembrane</keyword>
<accession>N0BGF9</accession>
<dbReference type="eggNOG" id="COG0628">
    <property type="taxonomic scope" value="Bacteria"/>
</dbReference>
<keyword evidence="3" id="KW-0813">Transport</keyword>
<evidence type="ECO:0000256" key="2">
    <source>
        <dbReference type="ARBA" id="ARBA00009773"/>
    </source>
</evidence>
<feature type="transmembrane region" description="Helical" evidence="8">
    <location>
        <begin position="31"/>
        <end position="48"/>
    </location>
</feature>
<evidence type="ECO:0008006" key="11">
    <source>
        <dbReference type="Google" id="ProtNLM"/>
    </source>
</evidence>
<keyword evidence="10" id="KW-1185">Reference proteome</keyword>
<comment type="similarity">
    <text evidence="2">Belongs to the autoinducer-2 exporter (AI-2E) (TC 2.A.86) family.</text>
</comment>
<evidence type="ECO:0000256" key="4">
    <source>
        <dbReference type="ARBA" id="ARBA00022475"/>
    </source>
</evidence>
<gene>
    <name evidence="9" type="ORF">HYPDE_37768</name>
</gene>
<feature type="transmembrane region" description="Helical" evidence="8">
    <location>
        <begin position="241"/>
        <end position="263"/>
    </location>
</feature>